<feature type="transmembrane region" description="Helical" evidence="1">
    <location>
        <begin position="91"/>
        <end position="111"/>
    </location>
</feature>
<evidence type="ECO:0000313" key="2">
    <source>
        <dbReference type="EMBL" id="MXY92249.1"/>
    </source>
</evidence>
<accession>A0A6B0YQL6</accession>
<dbReference type="EMBL" id="VXRG01000025">
    <property type="protein sequence ID" value="MXY92249.1"/>
    <property type="molecule type" value="Genomic_DNA"/>
</dbReference>
<dbReference type="SUPFAM" id="SSF48452">
    <property type="entry name" value="TPR-like"/>
    <property type="match status" value="1"/>
</dbReference>
<comment type="caution">
    <text evidence="2">The sequence shown here is derived from an EMBL/GenBank/DDBJ whole genome shotgun (WGS) entry which is preliminary data.</text>
</comment>
<organism evidence="2">
    <name type="scientific">Caldilineaceae bacterium SB0664_bin_27</name>
    <dbReference type="NCBI Taxonomy" id="2605260"/>
    <lineage>
        <taxon>Bacteria</taxon>
        <taxon>Bacillati</taxon>
        <taxon>Chloroflexota</taxon>
        <taxon>Caldilineae</taxon>
        <taxon>Caldilineales</taxon>
        <taxon>Caldilineaceae</taxon>
    </lineage>
</organism>
<keyword evidence="1" id="KW-0472">Membrane</keyword>
<sequence length="117" mass="12696">MARKQLTGTLEEQCSFLYQLAQEKMASGNYTGAVYALKEIIKHKPDYGDAAQLLEKARHHKKAQSFRLVISLVGAVIFVGIGSGAGLDNDLWLFAFAFAGLLVGYVFANLVRGEATG</sequence>
<evidence type="ECO:0008006" key="3">
    <source>
        <dbReference type="Google" id="ProtNLM"/>
    </source>
</evidence>
<proteinExistence type="predicted"/>
<protein>
    <recommendedName>
        <fullName evidence="3">Tetratricopeptide repeat protein</fullName>
    </recommendedName>
</protein>
<dbReference type="AlphaFoldDB" id="A0A6B0YQL6"/>
<evidence type="ECO:0000256" key="1">
    <source>
        <dbReference type="SAM" id="Phobius"/>
    </source>
</evidence>
<reference evidence="2" key="1">
    <citation type="submission" date="2019-09" db="EMBL/GenBank/DDBJ databases">
        <title>Characterisation of the sponge microbiome using genome-centric metagenomics.</title>
        <authorList>
            <person name="Engelberts J.P."/>
            <person name="Robbins S.J."/>
            <person name="De Goeij J.M."/>
            <person name="Aranda M."/>
            <person name="Bell S.C."/>
            <person name="Webster N.S."/>
        </authorList>
    </citation>
    <scope>NUCLEOTIDE SEQUENCE</scope>
    <source>
        <strain evidence="2">SB0664_bin_27</strain>
    </source>
</reference>
<keyword evidence="1" id="KW-0812">Transmembrane</keyword>
<gene>
    <name evidence="2" type="ORF">F4Y42_02240</name>
</gene>
<name>A0A6B0YQL6_9CHLR</name>
<dbReference type="InterPro" id="IPR011990">
    <property type="entry name" value="TPR-like_helical_dom_sf"/>
</dbReference>
<keyword evidence="1" id="KW-1133">Transmembrane helix</keyword>
<feature type="transmembrane region" description="Helical" evidence="1">
    <location>
        <begin position="66"/>
        <end position="85"/>
    </location>
</feature>